<evidence type="ECO:0000313" key="3">
    <source>
        <dbReference type="Proteomes" id="UP000198727"/>
    </source>
</evidence>
<gene>
    <name evidence="2" type="ORF">SAMN05421810_109209</name>
</gene>
<dbReference type="Gene3D" id="3.40.50.300">
    <property type="entry name" value="P-loop containing nucleotide triphosphate hydrolases"/>
    <property type="match status" value="1"/>
</dbReference>
<dbReference type="PANTHER" id="PTHR13696:SF99">
    <property type="entry name" value="COBYRINIC ACID AC-DIAMIDE SYNTHASE"/>
    <property type="match status" value="1"/>
</dbReference>
<proteinExistence type="predicted"/>
<dbReference type="Pfam" id="PF13614">
    <property type="entry name" value="AAA_31"/>
    <property type="match status" value="1"/>
</dbReference>
<dbReference type="PANTHER" id="PTHR13696">
    <property type="entry name" value="P-LOOP CONTAINING NUCLEOSIDE TRIPHOSPHATE HYDROLASE"/>
    <property type="match status" value="1"/>
</dbReference>
<accession>A0A1I5ZHM7</accession>
<protein>
    <submittedName>
        <fullName evidence="2">Chromosome partitioning protein</fullName>
    </submittedName>
</protein>
<dbReference type="CDD" id="cd02042">
    <property type="entry name" value="ParAB_family"/>
    <property type="match status" value="1"/>
</dbReference>
<keyword evidence="3" id="KW-1185">Reference proteome</keyword>
<evidence type="ECO:0000259" key="1">
    <source>
        <dbReference type="Pfam" id="PF13614"/>
    </source>
</evidence>
<dbReference type="STRING" id="587909.SAMN05421810_109209"/>
<dbReference type="InterPro" id="IPR050678">
    <property type="entry name" value="DNA_Partitioning_ATPase"/>
</dbReference>
<dbReference type="EMBL" id="FOWW01000009">
    <property type="protein sequence ID" value="SFQ55956.1"/>
    <property type="molecule type" value="Genomic_DNA"/>
</dbReference>
<reference evidence="3" key="1">
    <citation type="submission" date="2016-10" db="EMBL/GenBank/DDBJ databases">
        <authorList>
            <person name="Varghese N."/>
            <person name="Submissions S."/>
        </authorList>
    </citation>
    <scope>NUCLEOTIDE SEQUENCE [LARGE SCALE GENOMIC DNA]</scope>
    <source>
        <strain evidence="3">CGMCC 4.5579</strain>
    </source>
</reference>
<dbReference type="AlphaFoldDB" id="A0A1I5ZHM7"/>
<dbReference type="RefSeq" id="WP_092534375.1">
    <property type="nucleotide sequence ID" value="NZ_FOWW01000009.1"/>
</dbReference>
<name>A0A1I5ZHM7_9PSEU</name>
<evidence type="ECO:0000313" key="2">
    <source>
        <dbReference type="EMBL" id="SFQ55956.1"/>
    </source>
</evidence>
<dbReference type="InterPro" id="IPR025669">
    <property type="entry name" value="AAA_dom"/>
</dbReference>
<dbReference type="Proteomes" id="UP000198727">
    <property type="component" value="Unassembled WGS sequence"/>
</dbReference>
<feature type="domain" description="AAA" evidence="1">
    <location>
        <begin position="1"/>
        <end position="178"/>
    </location>
</feature>
<organism evidence="2 3">
    <name type="scientific">Amycolatopsis arida</name>
    <dbReference type="NCBI Taxonomy" id="587909"/>
    <lineage>
        <taxon>Bacteria</taxon>
        <taxon>Bacillati</taxon>
        <taxon>Actinomycetota</taxon>
        <taxon>Actinomycetes</taxon>
        <taxon>Pseudonocardiales</taxon>
        <taxon>Pseudonocardiaceae</taxon>
        <taxon>Amycolatopsis</taxon>
    </lineage>
</organism>
<sequence length="313" mass="33599">MQITSVVNQKGGVGKTALSVGLAAALAERGRRTLLVDLDPQGHATTELLGLPEAPAQGPTLAKALLKMWKGPVEELIVSHPRCTIGPGGALDVIPTCSGMFDLIRRLDQFRVPGWQLARVIQFANYDHVVVDCPPALDVLTNNAIAATHGVLVPVQPDRTSIRALRLLREQISYVEQSVGRPPVTFYGLVPGLYRRPMSSYAAAAMEELAAFGIPVLPHVPLGVVINEAAARGVPVTTFAPETVQAAAFRQIAHVVDSATPAGGQAPTLPPDEHEDFVFEDFIAEVADARNANDNGSRRRLYDLLPKKPRSPR</sequence>
<dbReference type="InterPro" id="IPR027417">
    <property type="entry name" value="P-loop_NTPase"/>
</dbReference>
<dbReference type="SUPFAM" id="SSF52540">
    <property type="entry name" value="P-loop containing nucleoside triphosphate hydrolases"/>
    <property type="match status" value="1"/>
</dbReference>
<dbReference type="OrthoDB" id="4141202at2"/>